<dbReference type="Proteomes" id="UP000708148">
    <property type="component" value="Unassembled WGS sequence"/>
</dbReference>
<evidence type="ECO:0000256" key="5">
    <source>
        <dbReference type="ARBA" id="ARBA00023212"/>
    </source>
</evidence>
<comment type="subcellular location">
    <subcellularLocation>
        <location evidence="1">Cytoplasm</location>
        <location evidence="1">Cytoskeleton</location>
    </subcellularLocation>
</comment>
<dbReference type="InterPro" id="IPR007259">
    <property type="entry name" value="GCP"/>
</dbReference>
<keyword evidence="5" id="KW-0206">Cytoskeleton</keyword>
<proteinExistence type="inferred from homology"/>
<evidence type="ECO:0000256" key="4">
    <source>
        <dbReference type="ARBA" id="ARBA00022701"/>
    </source>
</evidence>
<dbReference type="InterPro" id="IPR041470">
    <property type="entry name" value="GCP_N"/>
</dbReference>
<dbReference type="Pfam" id="PF17681">
    <property type="entry name" value="GCP_N_terminal"/>
    <property type="match status" value="1"/>
</dbReference>
<keyword evidence="3" id="KW-0963">Cytoplasm</keyword>
<dbReference type="GO" id="GO:0007020">
    <property type="term" value="P:microtubule nucleation"/>
    <property type="evidence" value="ECO:0007669"/>
    <property type="project" value="InterPro"/>
</dbReference>
<dbReference type="GO" id="GO:0000922">
    <property type="term" value="C:spindle pole"/>
    <property type="evidence" value="ECO:0007669"/>
    <property type="project" value="InterPro"/>
</dbReference>
<sequence length="612" mass="68857">MGGAVRQALGYAVSKEPADYYRLMAVLEAQLDNPMPTALDHGAGENDPRGHLSRPNSAGGGPGGPYLSLRRLAVWLAEPMRRMRLLGVIIDSTRDKSGGELAGAVYSYLHQGDPTTHAFTNRMLQRVRVPVLDMIKQWVFEGELYDPYGEFFVRDAAESLEEEGGSAPLLDLWREGYRIDHAMLPAYISEPLARQILRAGKTINFLRERCQDGEWVQERATEAQASGMVSAANGQMEGLQGLVDGASASVDQRLLDILFQKYSFSQHCEAMKRYLLLGQGDFIQALMDLLRPELDKEAKAISEITLIGLLKSAVHASNAKYEDDDVLERLRVRKDKGIGRDTGWDVFSLQYDMLQPMATIFTPSVMNQYLRVFRLLWKLKHAEHTLAEAWHTLKLLDRVLNTFGPKSGDRARSLLRLGLKLRSKMSHFVTNLQYYVMFEVLEGAWGEFTQHAHSATDLDELIAAHEQYLDAILTRSLLIGDVAKIHMKLEEIFSCVFRLLGVVNRLSTEVETAAQVLKAQKQKVQRRTRKGGWGIGKGDAVPEKDIPEKEYADIKRVADNVGLEYEVLLNQFTKDLPVQALSDLRFLVFRLDVTEFYTEAGAESTQDDEFDG</sequence>
<name>A0A8S1ISM0_9CHLO</name>
<comment type="similarity">
    <text evidence="2">Belongs to the TUBGCP family.</text>
</comment>
<protein>
    <recommendedName>
        <fullName evidence="11">Spindle pole body component</fullName>
    </recommendedName>
</protein>
<dbReference type="OrthoDB" id="5860513at2759"/>
<dbReference type="Gene3D" id="1.20.120.1900">
    <property type="entry name" value="Gamma-tubulin complex, C-terminal domain"/>
    <property type="match status" value="1"/>
</dbReference>
<reference evidence="9" key="1">
    <citation type="submission" date="2020-12" db="EMBL/GenBank/DDBJ databases">
        <authorList>
            <person name="Iha C."/>
        </authorList>
    </citation>
    <scope>NUCLEOTIDE SEQUENCE</scope>
</reference>
<evidence type="ECO:0000313" key="10">
    <source>
        <dbReference type="Proteomes" id="UP000708148"/>
    </source>
</evidence>
<comment type="caution">
    <text evidence="9">The sequence shown here is derived from an EMBL/GenBank/DDBJ whole genome shotgun (WGS) entry which is preliminary data.</text>
</comment>
<evidence type="ECO:0008006" key="11">
    <source>
        <dbReference type="Google" id="ProtNLM"/>
    </source>
</evidence>
<dbReference type="GO" id="GO:0043015">
    <property type="term" value="F:gamma-tubulin binding"/>
    <property type="evidence" value="ECO:0007669"/>
    <property type="project" value="InterPro"/>
</dbReference>
<dbReference type="GO" id="GO:0000930">
    <property type="term" value="C:gamma-tubulin complex"/>
    <property type="evidence" value="ECO:0007669"/>
    <property type="project" value="TreeGrafter"/>
</dbReference>
<dbReference type="GO" id="GO:0031122">
    <property type="term" value="P:cytoplasmic microtubule organization"/>
    <property type="evidence" value="ECO:0007669"/>
    <property type="project" value="TreeGrafter"/>
</dbReference>
<feature type="domain" description="Gamma tubulin complex component C-terminal" evidence="7">
    <location>
        <begin position="266"/>
        <end position="597"/>
    </location>
</feature>
<dbReference type="GO" id="GO:0000278">
    <property type="term" value="P:mitotic cell cycle"/>
    <property type="evidence" value="ECO:0007669"/>
    <property type="project" value="TreeGrafter"/>
</dbReference>
<dbReference type="GO" id="GO:0051321">
    <property type="term" value="P:meiotic cell cycle"/>
    <property type="evidence" value="ECO:0007669"/>
    <property type="project" value="TreeGrafter"/>
</dbReference>
<evidence type="ECO:0000256" key="3">
    <source>
        <dbReference type="ARBA" id="ARBA00022490"/>
    </source>
</evidence>
<evidence type="ECO:0000259" key="8">
    <source>
        <dbReference type="Pfam" id="PF17681"/>
    </source>
</evidence>
<feature type="region of interest" description="Disordered" evidence="6">
    <location>
        <begin position="36"/>
        <end position="63"/>
    </location>
</feature>
<dbReference type="GO" id="GO:0051225">
    <property type="term" value="P:spindle assembly"/>
    <property type="evidence" value="ECO:0007669"/>
    <property type="project" value="TreeGrafter"/>
</dbReference>
<accession>A0A8S1ISM0</accession>
<dbReference type="EMBL" id="CAJHUC010000723">
    <property type="protein sequence ID" value="CAD7697869.1"/>
    <property type="molecule type" value="Genomic_DNA"/>
</dbReference>
<evidence type="ECO:0000256" key="1">
    <source>
        <dbReference type="ARBA" id="ARBA00004245"/>
    </source>
</evidence>
<feature type="domain" description="Gamma tubulin complex component protein N-terminal" evidence="8">
    <location>
        <begin position="3"/>
        <end position="261"/>
    </location>
</feature>
<dbReference type="AlphaFoldDB" id="A0A8S1ISM0"/>
<dbReference type="PANTHER" id="PTHR19302:SF14">
    <property type="entry name" value="GAMMA-TUBULIN COMPLEX COMPONENT 3"/>
    <property type="match status" value="1"/>
</dbReference>
<dbReference type="GO" id="GO:0051011">
    <property type="term" value="F:microtubule minus-end binding"/>
    <property type="evidence" value="ECO:0007669"/>
    <property type="project" value="TreeGrafter"/>
</dbReference>
<keyword evidence="4" id="KW-0493">Microtubule</keyword>
<organism evidence="9 10">
    <name type="scientific">Ostreobium quekettii</name>
    <dbReference type="NCBI Taxonomy" id="121088"/>
    <lineage>
        <taxon>Eukaryota</taxon>
        <taxon>Viridiplantae</taxon>
        <taxon>Chlorophyta</taxon>
        <taxon>core chlorophytes</taxon>
        <taxon>Ulvophyceae</taxon>
        <taxon>TCBD clade</taxon>
        <taxon>Bryopsidales</taxon>
        <taxon>Ostreobineae</taxon>
        <taxon>Ostreobiaceae</taxon>
        <taxon>Ostreobium</taxon>
    </lineage>
</organism>
<evidence type="ECO:0000256" key="6">
    <source>
        <dbReference type="SAM" id="MobiDB-lite"/>
    </source>
</evidence>
<evidence type="ECO:0000256" key="2">
    <source>
        <dbReference type="ARBA" id="ARBA00010337"/>
    </source>
</evidence>
<dbReference type="InterPro" id="IPR042241">
    <property type="entry name" value="GCP_C_sf"/>
</dbReference>
<dbReference type="PANTHER" id="PTHR19302">
    <property type="entry name" value="GAMMA TUBULIN COMPLEX PROTEIN"/>
    <property type="match status" value="1"/>
</dbReference>
<evidence type="ECO:0000313" key="9">
    <source>
        <dbReference type="EMBL" id="CAD7697869.1"/>
    </source>
</evidence>
<evidence type="ECO:0000259" key="7">
    <source>
        <dbReference type="Pfam" id="PF04130"/>
    </source>
</evidence>
<dbReference type="GO" id="GO:0005874">
    <property type="term" value="C:microtubule"/>
    <property type="evidence" value="ECO:0007669"/>
    <property type="project" value="UniProtKB-KW"/>
</dbReference>
<gene>
    <name evidence="9" type="ORF">OSTQU699_LOCUS3230</name>
</gene>
<dbReference type="InterPro" id="IPR040457">
    <property type="entry name" value="GCP_C"/>
</dbReference>
<keyword evidence="10" id="KW-1185">Reference proteome</keyword>
<dbReference type="Pfam" id="PF04130">
    <property type="entry name" value="GCP_C_terminal"/>
    <property type="match status" value="1"/>
</dbReference>